<reference evidence="3" key="1">
    <citation type="submission" date="2022-09" db="EMBL/GenBank/DDBJ databases">
        <title>Intensive care unit water sources are persistently colonized with multi-drug resistant bacteria and are the site of extensive horizontal gene transfer of antibiotic resistance genes.</title>
        <authorList>
            <person name="Diorio-Toth L."/>
        </authorList>
    </citation>
    <scope>NUCLEOTIDE SEQUENCE</scope>
    <source>
        <strain evidence="3">GD03851</strain>
    </source>
</reference>
<accession>A0AA42ILM2</accession>
<dbReference type="Proteomes" id="UP001161099">
    <property type="component" value="Unassembled WGS sequence"/>
</dbReference>
<proteinExistence type="inferred from homology"/>
<dbReference type="Gene3D" id="3.30.565.10">
    <property type="entry name" value="Histidine kinase-like ATPase, C-terminal domain"/>
    <property type="match status" value="1"/>
</dbReference>
<dbReference type="InterPro" id="IPR036890">
    <property type="entry name" value="HATPase_C_sf"/>
</dbReference>
<dbReference type="GO" id="GO:0032300">
    <property type="term" value="C:mismatch repair complex"/>
    <property type="evidence" value="ECO:0007669"/>
    <property type="project" value="InterPro"/>
</dbReference>
<dbReference type="AlphaFoldDB" id="A0AA42ILM2"/>
<evidence type="ECO:0000256" key="1">
    <source>
        <dbReference type="ARBA" id="ARBA00006082"/>
    </source>
</evidence>
<sequence length="721" mass="82837">MNQLSLNVDHVVEDQSIKFQVDGKILNELSKQVTNHIFALGELIKNSYDAQATYIKITLDLKNSLLTIDDNGIGITKENIQSILHIAKSNKKYAKKFTLDVDGKKIERFTQGSKGLGLFSAFKFGNIVNWDTKCENSDAYSLTVDKAKVIKLSNISNAMYKLETGERKSRGTTITIKLDSNDKEILFTYKHLKDQINTKRLVNFFLDDSLAIDFNLINQDGTIENNFPIKTIKNKYLETEIFERNLFRIVFSSQKNNIDFYHKNKIKPFTNFHYELKNKSYTVNFTIYAFIFKTGEKKFVNSLFLNSRKDLTPLIYINGALFNNDNIFDPSITRKIKSSKSLSQLVGIIDITCAHPDLQFNNERTDLVFNSFNDDLREDIKNINIFIQEKGKYLEKNLTSFISEDAETDTTTQTDENDTTSQTDENDTTSQTDEDNTTSQTDETDTTSRTDEDNTTTQTDETDTTSQTDENDTTTQADENDTTSQTDENDTTTQADENDTTTQTDETDTTSQTDAVEFDEDTFIPFINLSRKEHVIRFTGQSEIIDLKDYFEDAKDSKGNNVSIASIKMSIDGNILMSTLIPSIEQSKILQIKFFFYDENIIDHNGDKFICYKTLTLQFIKKNSFFDSFDTDQLLIEPIGYKNYNIKLEGVGKLIQQINLLYRSYNEFDMCIASAVRVVFDLATYRYQQLHPEQTYKSSALESQVEEIIERIRSNKNHFSE</sequence>
<dbReference type="GO" id="GO:0006298">
    <property type="term" value="P:mismatch repair"/>
    <property type="evidence" value="ECO:0007669"/>
    <property type="project" value="InterPro"/>
</dbReference>
<keyword evidence="3" id="KW-0547">Nucleotide-binding</keyword>
<feature type="non-terminal residue" evidence="3">
    <location>
        <position position="721"/>
    </location>
</feature>
<feature type="compositionally biased region" description="Low complexity" evidence="2">
    <location>
        <begin position="455"/>
        <end position="515"/>
    </location>
</feature>
<dbReference type="PANTHER" id="PTHR10073">
    <property type="entry name" value="DNA MISMATCH REPAIR PROTEIN MLH, PMS, MUTL"/>
    <property type="match status" value="1"/>
</dbReference>
<evidence type="ECO:0000256" key="2">
    <source>
        <dbReference type="SAM" id="MobiDB-lite"/>
    </source>
</evidence>
<organism evidence="3 4">
    <name type="scientific">Acinetobacter johnsonii</name>
    <dbReference type="NCBI Taxonomy" id="40214"/>
    <lineage>
        <taxon>Bacteria</taxon>
        <taxon>Pseudomonadati</taxon>
        <taxon>Pseudomonadota</taxon>
        <taxon>Gammaproteobacteria</taxon>
        <taxon>Moraxellales</taxon>
        <taxon>Moraxellaceae</taxon>
        <taxon>Acinetobacter</taxon>
    </lineage>
</organism>
<comment type="similarity">
    <text evidence="1">Belongs to the DNA mismatch repair MutL/HexB family.</text>
</comment>
<dbReference type="RefSeq" id="WP_279698904.1">
    <property type="nucleotide sequence ID" value="NZ_JAOCDR010000050.1"/>
</dbReference>
<feature type="region of interest" description="Disordered" evidence="2">
    <location>
        <begin position="405"/>
        <end position="516"/>
    </location>
</feature>
<evidence type="ECO:0000313" key="4">
    <source>
        <dbReference type="Proteomes" id="UP001161099"/>
    </source>
</evidence>
<dbReference type="SUPFAM" id="SSF55874">
    <property type="entry name" value="ATPase domain of HSP90 chaperone/DNA topoisomerase II/histidine kinase"/>
    <property type="match status" value="1"/>
</dbReference>
<dbReference type="PANTHER" id="PTHR10073:SF47">
    <property type="entry name" value="DNA MISMATCH REPAIR PROTEIN MLH3"/>
    <property type="match status" value="1"/>
</dbReference>
<keyword evidence="3" id="KW-0067">ATP-binding</keyword>
<dbReference type="GO" id="GO:0140664">
    <property type="term" value="F:ATP-dependent DNA damage sensor activity"/>
    <property type="evidence" value="ECO:0007669"/>
    <property type="project" value="InterPro"/>
</dbReference>
<dbReference type="GO" id="GO:0005524">
    <property type="term" value="F:ATP binding"/>
    <property type="evidence" value="ECO:0007669"/>
    <property type="project" value="UniProtKB-KW"/>
</dbReference>
<feature type="compositionally biased region" description="Low complexity" evidence="2">
    <location>
        <begin position="409"/>
        <end position="423"/>
    </location>
</feature>
<comment type="caution">
    <text evidence="3">The sequence shown here is derived from an EMBL/GenBank/DDBJ whole genome shotgun (WGS) entry which is preliminary data.</text>
</comment>
<dbReference type="EMBL" id="JAOCDR010000050">
    <property type="protein sequence ID" value="MDH0657331.1"/>
    <property type="molecule type" value="Genomic_DNA"/>
</dbReference>
<evidence type="ECO:0000313" key="3">
    <source>
        <dbReference type="EMBL" id="MDH0657331.1"/>
    </source>
</evidence>
<name>A0AA42ILM2_ACIJO</name>
<dbReference type="GO" id="GO:0016887">
    <property type="term" value="F:ATP hydrolysis activity"/>
    <property type="evidence" value="ECO:0007669"/>
    <property type="project" value="InterPro"/>
</dbReference>
<protein>
    <submittedName>
        <fullName evidence="3">ATP-binding protein</fullName>
    </submittedName>
</protein>
<dbReference type="InterPro" id="IPR038973">
    <property type="entry name" value="MutL/Mlh/Pms-like"/>
</dbReference>
<dbReference type="Pfam" id="PF13589">
    <property type="entry name" value="HATPase_c_3"/>
    <property type="match status" value="1"/>
</dbReference>
<feature type="compositionally biased region" description="Acidic residues" evidence="2">
    <location>
        <begin position="424"/>
        <end position="436"/>
    </location>
</feature>
<gene>
    <name evidence="3" type="ORF">N5D11_14645</name>
</gene>